<keyword evidence="2" id="KW-1185">Reference proteome</keyword>
<dbReference type="AlphaFoldDB" id="A0A843XRW6"/>
<proteinExistence type="predicted"/>
<dbReference type="EMBL" id="NMUH01011641">
    <property type="protein sequence ID" value="MQM21831.1"/>
    <property type="molecule type" value="Genomic_DNA"/>
</dbReference>
<gene>
    <name evidence="1" type="ORF">Taro_054876</name>
</gene>
<accession>A0A843XRW6</accession>
<evidence type="ECO:0000313" key="2">
    <source>
        <dbReference type="Proteomes" id="UP000652761"/>
    </source>
</evidence>
<sequence length="88" mass="10071">MDRIDHEIATGSYEDHDRSVKAAARMRWGIPSRSDRDRALCRDGLENATYRAVTFSGSMSVFKWEKDRASDCGIDFYNLIQGDSKLHN</sequence>
<dbReference type="Proteomes" id="UP000652761">
    <property type="component" value="Unassembled WGS sequence"/>
</dbReference>
<name>A0A843XRW6_COLES</name>
<reference evidence="1" key="1">
    <citation type="submission" date="2017-07" db="EMBL/GenBank/DDBJ databases">
        <title>Taro Niue Genome Assembly and Annotation.</title>
        <authorList>
            <person name="Atibalentja N."/>
            <person name="Keating K."/>
            <person name="Fields C.J."/>
        </authorList>
    </citation>
    <scope>NUCLEOTIDE SEQUENCE</scope>
    <source>
        <strain evidence="1">Niue_2</strain>
        <tissue evidence="1">Leaf</tissue>
    </source>
</reference>
<protein>
    <submittedName>
        <fullName evidence="1">Uncharacterized protein</fullName>
    </submittedName>
</protein>
<comment type="caution">
    <text evidence="1">The sequence shown here is derived from an EMBL/GenBank/DDBJ whole genome shotgun (WGS) entry which is preliminary data.</text>
</comment>
<evidence type="ECO:0000313" key="1">
    <source>
        <dbReference type="EMBL" id="MQM21831.1"/>
    </source>
</evidence>
<organism evidence="1 2">
    <name type="scientific">Colocasia esculenta</name>
    <name type="common">Wild taro</name>
    <name type="synonym">Arum esculentum</name>
    <dbReference type="NCBI Taxonomy" id="4460"/>
    <lineage>
        <taxon>Eukaryota</taxon>
        <taxon>Viridiplantae</taxon>
        <taxon>Streptophyta</taxon>
        <taxon>Embryophyta</taxon>
        <taxon>Tracheophyta</taxon>
        <taxon>Spermatophyta</taxon>
        <taxon>Magnoliopsida</taxon>
        <taxon>Liliopsida</taxon>
        <taxon>Araceae</taxon>
        <taxon>Aroideae</taxon>
        <taxon>Colocasieae</taxon>
        <taxon>Colocasia</taxon>
    </lineage>
</organism>